<dbReference type="KEGG" id="dalk:DSCA_54370"/>
<keyword evidence="2" id="KW-1185">Reference proteome</keyword>
<sequence length="58" mass="6739">MLNKMTAMADEEFPRFEEPARFSRKEESAPIYYAGEEEIGLLDIVLMDGLVNNETRNR</sequence>
<name>A0A5K7Z4G0_9BACT</name>
<gene>
    <name evidence="1" type="ORF">DSCA_54370</name>
</gene>
<evidence type="ECO:0000313" key="1">
    <source>
        <dbReference type="EMBL" id="BBO71507.1"/>
    </source>
</evidence>
<dbReference type="OrthoDB" id="10010604at2"/>
<dbReference type="AlphaFoldDB" id="A0A5K7Z4G0"/>
<dbReference type="Proteomes" id="UP000427906">
    <property type="component" value="Chromosome"/>
</dbReference>
<proteinExistence type="predicted"/>
<reference evidence="1 2" key="1">
    <citation type="submission" date="2019-11" db="EMBL/GenBank/DDBJ databases">
        <title>Comparative genomics of hydrocarbon-degrading Desulfosarcina strains.</title>
        <authorList>
            <person name="Watanabe M."/>
            <person name="Kojima H."/>
            <person name="Fukui M."/>
        </authorList>
    </citation>
    <scope>NUCLEOTIDE SEQUENCE [LARGE SCALE GENOMIC DNA]</scope>
    <source>
        <strain evidence="1 2">PL12</strain>
    </source>
</reference>
<protein>
    <submittedName>
        <fullName evidence="1">Uncharacterized protein</fullName>
    </submittedName>
</protein>
<organism evidence="1 2">
    <name type="scientific">Desulfosarcina alkanivorans</name>
    <dbReference type="NCBI Taxonomy" id="571177"/>
    <lineage>
        <taxon>Bacteria</taxon>
        <taxon>Pseudomonadati</taxon>
        <taxon>Thermodesulfobacteriota</taxon>
        <taxon>Desulfobacteria</taxon>
        <taxon>Desulfobacterales</taxon>
        <taxon>Desulfosarcinaceae</taxon>
        <taxon>Desulfosarcina</taxon>
    </lineage>
</organism>
<dbReference type="EMBL" id="AP021874">
    <property type="protein sequence ID" value="BBO71507.1"/>
    <property type="molecule type" value="Genomic_DNA"/>
</dbReference>
<accession>A0A5K7Z4G0</accession>
<evidence type="ECO:0000313" key="2">
    <source>
        <dbReference type="Proteomes" id="UP000427906"/>
    </source>
</evidence>
<dbReference type="RefSeq" id="WP_155319330.1">
    <property type="nucleotide sequence ID" value="NZ_AP021874.1"/>
</dbReference>